<dbReference type="Proteomes" id="UP000061018">
    <property type="component" value="Chromosome"/>
</dbReference>
<accession>A0A0K2AU61</accession>
<dbReference type="KEGG" id="samb:SAM23877_3325"/>
<name>A0A0K2AU61_STRA7</name>
<evidence type="ECO:0000313" key="2">
    <source>
        <dbReference type="Proteomes" id="UP000061018"/>
    </source>
</evidence>
<evidence type="ECO:0000313" key="1">
    <source>
        <dbReference type="EMBL" id="AKZ56372.1"/>
    </source>
</evidence>
<dbReference type="AlphaFoldDB" id="A0A0K2AU61"/>
<organism evidence="1 2">
    <name type="scientific">Streptomyces ambofaciens (strain ATCC 23877 / 3486 / DSM 40053 / JCM 4204 / NBRC 12836 / NRRL B-2516)</name>
    <dbReference type="NCBI Taxonomy" id="278992"/>
    <lineage>
        <taxon>Bacteria</taxon>
        <taxon>Bacillati</taxon>
        <taxon>Actinomycetota</taxon>
        <taxon>Actinomycetes</taxon>
        <taxon>Kitasatosporales</taxon>
        <taxon>Streptomycetaceae</taxon>
        <taxon>Streptomyces</taxon>
    </lineage>
</organism>
<gene>
    <name evidence="1" type="ORF">SAM23877_3325</name>
</gene>
<sequence length="131" mass="14472">MRSQRSGASLFAIRPPHPRSVACSPSCPFRSPACGRRLSECSRHVRRRTPLCANARPRPPAGDKCLPYPLSCDRMRSNRIETVWNKPFPIDSRFLRGVCGNGRWAGARPRSVSTASVSGACGEIRVIPDVR</sequence>
<proteinExistence type="predicted"/>
<reference evidence="2" key="1">
    <citation type="journal article" date="2015" name="J. Biotechnol.">
        <title>Complete genome sequence of Streptomyces ambofaciens ATCC 23877, the spiramycin producer.</title>
        <authorList>
            <person name="Thibessard A."/>
            <person name="Haas D."/>
            <person name="Gerbaud C."/>
            <person name="Aigle B."/>
            <person name="Lautru S."/>
            <person name="Pernodet J.L."/>
            <person name="Leblond P."/>
        </authorList>
    </citation>
    <scope>NUCLEOTIDE SEQUENCE [LARGE SCALE GENOMIC DNA]</scope>
    <source>
        <strain evidence="2">ATCC 23877 / 3486 / DSM 40053 / JCM 4204 / NBRC 12836 / NRRL B-2516</strain>
    </source>
</reference>
<dbReference type="EMBL" id="CP012382">
    <property type="protein sequence ID" value="AKZ56372.1"/>
    <property type="molecule type" value="Genomic_DNA"/>
</dbReference>
<protein>
    <submittedName>
        <fullName evidence="1">Uncharacterized protein</fullName>
    </submittedName>
</protein>